<proteinExistence type="predicted"/>
<name>A0A3B0IWG0_9RICK</name>
<feature type="region of interest" description="Disordered" evidence="1">
    <location>
        <begin position="1"/>
        <end position="24"/>
    </location>
</feature>
<dbReference type="AlphaFoldDB" id="A0A3B0IWG0"/>
<sequence length="55" mass="6261">MSNYSVKESEDNFELISKGGGNNSRVVDDIEVKLSLNLLRAIKKRMHRSSMSTQF</sequence>
<gene>
    <name evidence="2" type="ORF">WBAD_1263</name>
</gene>
<dbReference type="EMBL" id="OUNE01000225">
    <property type="protein sequence ID" value="SPP33577.1"/>
    <property type="molecule type" value="Genomic_DNA"/>
</dbReference>
<accession>A0A3B0IWG0</accession>
<evidence type="ECO:0000313" key="2">
    <source>
        <dbReference type="EMBL" id="SPP33577.1"/>
    </source>
</evidence>
<reference evidence="2" key="1">
    <citation type="submission" date="2018-04" db="EMBL/GenBank/DDBJ databases">
        <authorList>
            <person name="Go L.Y."/>
            <person name="Mitchell J.A."/>
        </authorList>
    </citation>
    <scope>NUCLEOTIDE SEQUENCE</scope>
    <source>
        <strain evidence="2">WBAD</strain>
    </source>
</reference>
<protein>
    <submittedName>
        <fullName evidence="2">Uncharacterized protein</fullName>
    </submittedName>
</protein>
<organism evidence="2">
    <name type="scientific">Wolbachia endosymbiont of Aleurodicus dispersus</name>
    <dbReference type="NCBI Taxonomy" id="1288877"/>
    <lineage>
        <taxon>Bacteria</taxon>
        <taxon>Pseudomonadati</taxon>
        <taxon>Pseudomonadota</taxon>
        <taxon>Alphaproteobacteria</taxon>
        <taxon>Rickettsiales</taxon>
        <taxon>Anaplasmataceae</taxon>
        <taxon>Wolbachieae</taxon>
        <taxon>Wolbachia</taxon>
    </lineage>
</organism>
<evidence type="ECO:0000256" key="1">
    <source>
        <dbReference type="SAM" id="MobiDB-lite"/>
    </source>
</evidence>